<evidence type="ECO:0000256" key="1">
    <source>
        <dbReference type="SAM" id="MobiDB-lite"/>
    </source>
</evidence>
<comment type="caution">
    <text evidence="2">The sequence shown here is derived from an EMBL/GenBank/DDBJ whole genome shotgun (WGS) entry which is preliminary data.</text>
</comment>
<feature type="compositionally biased region" description="Acidic residues" evidence="1">
    <location>
        <begin position="226"/>
        <end position="244"/>
    </location>
</feature>
<gene>
    <name evidence="2" type="ORF">FB45DRAFT_1152650</name>
</gene>
<protein>
    <submittedName>
        <fullName evidence="2">Uncharacterized protein</fullName>
    </submittedName>
</protein>
<dbReference type="EMBL" id="JARKIF010000009">
    <property type="protein sequence ID" value="KAJ7630979.1"/>
    <property type="molecule type" value="Genomic_DNA"/>
</dbReference>
<feature type="compositionally biased region" description="Acidic residues" evidence="1">
    <location>
        <begin position="282"/>
        <end position="298"/>
    </location>
</feature>
<dbReference type="Proteomes" id="UP001221142">
    <property type="component" value="Unassembled WGS sequence"/>
</dbReference>
<name>A0AAD7BUI2_9AGAR</name>
<reference evidence="2" key="1">
    <citation type="submission" date="2023-03" db="EMBL/GenBank/DDBJ databases">
        <title>Massive genome expansion in bonnet fungi (Mycena s.s.) driven by repeated elements and novel gene families across ecological guilds.</title>
        <authorList>
            <consortium name="Lawrence Berkeley National Laboratory"/>
            <person name="Harder C.B."/>
            <person name="Miyauchi S."/>
            <person name="Viragh M."/>
            <person name="Kuo A."/>
            <person name="Thoen E."/>
            <person name="Andreopoulos B."/>
            <person name="Lu D."/>
            <person name="Skrede I."/>
            <person name="Drula E."/>
            <person name="Henrissat B."/>
            <person name="Morin E."/>
            <person name="Kohler A."/>
            <person name="Barry K."/>
            <person name="LaButti K."/>
            <person name="Morin E."/>
            <person name="Salamov A."/>
            <person name="Lipzen A."/>
            <person name="Mereny Z."/>
            <person name="Hegedus B."/>
            <person name="Baldrian P."/>
            <person name="Stursova M."/>
            <person name="Weitz H."/>
            <person name="Taylor A."/>
            <person name="Grigoriev I.V."/>
            <person name="Nagy L.G."/>
            <person name="Martin F."/>
            <person name="Kauserud H."/>
        </authorList>
    </citation>
    <scope>NUCLEOTIDE SEQUENCE</scope>
    <source>
        <strain evidence="2">9284</strain>
    </source>
</reference>
<evidence type="ECO:0000313" key="2">
    <source>
        <dbReference type="EMBL" id="KAJ7630979.1"/>
    </source>
</evidence>
<feature type="region of interest" description="Disordered" evidence="1">
    <location>
        <begin position="164"/>
        <end position="195"/>
    </location>
</feature>
<organism evidence="2 3">
    <name type="scientific">Roridomyces roridus</name>
    <dbReference type="NCBI Taxonomy" id="1738132"/>
    <lineage>
        <taxon>Eukaryota</taxon>
        <taxon>Fungi</taxon>
        <taxon>Dikarya</taxon>
        <taxon>Basidiomycota</taxon>
        <taxon>Agaricomycotina</taxon>
        <taxon>Agaricomycetes</taxon>
        <taxon>Agaricomycetidae</taxon>
        <taxon>Agaricales</taxon>
        <taxon>Marasmiineae</taxon>
        <taxon>Mycenaceae</taxon>
        <taxon>Roridomyces</taxon>
    </lineage>
</organism>
<sequence length="308" mass="34637">MAFCRHLNVFFQDIQLEDEAEYTDEVANPDRLSQPARGSTPLLDDERYEYPPEYISSESRRAEYEQLRRRGASRLMCLTFNLEYDSDVGIIAWADGEIYDAFSGPLMQQGDFWKFLLGRRIELDEDDPDGSGFIEGLLEGALPDSQWETVEESPGIWVTKAVDYGSESSSDEDESMSQSEAAGTTPKTYPGTLSWIQGQTPEEQDALLEPDYVPPAHPVQACSYEASDEDEDELDDDMSVDEWDPTMPDRAWGESEDDEQEEATESELEIKVEDALMALSVSDDDSADSDFDEEDQFSGDEIVLGLQA</sequence>
<evidence type="ECO:0000313" key="3">
    <source>
        <dbReference type="Proteomes" id="UP001221142"/>
    </source>
</evidence>
<keyword evidence="3" id="KW-1185">Reference proteome</keyword>
<feature type="region of interest" description="Disordered" evidence="1">
    <location>
        <begin position="282"/>
        <end position="308"/>
    </location>
</feature>
<accession>A0AAD7BUI2</accession>
<feature type="region of interest" description="Disordered" evidence="1">
    <location>
        <begin position="210"/>
        <end position="266"/>
    </location>
</feature>
<feature type="compositionally biased region" description="Acidic residues" evidence="1">
    <location>
        <begin position="254"/>
        <end position="266"/>
    </location>
</feature>
<proteinExistence type="predicted"/>
<dbReference type="AlphaFoldDB" id="A0AAD7BUI2"/>
<feature type="region of interest" description="Disordered" evidence="1">
    <location>
        <begin position="25"/>
        <end position="45"/>
    </location>
</feature>